<evidence type="ECO:0000256" key="1">
    <source>
        <dbReference type="SAM" id="Phobius"/>
    </source>
</evidence>
<accession>A0A4U8SCB0</accession>
<keyword evidence="1" id="KW-0812">Transmembrane</keyword>
<dbReference type="EMBL" id="JRPL02000005">
    <property type="protein sequence ID" value="TLD83773.1"/>
    <property type="molecule type" value="Genomic_DNA"/>
</dbReference>
<sequence>MKIFAKNQDAQHAVSYYNQNVFYDRVKYLFYNALDKIESKIYAKQLILIFSIFFLLVLQVPVLAATQPGSISSLQTENTKGNLEDRLMECFNQTKLVVGKNIEGSKVTQKGLESSKKCFELTLQQSFNPIATLMLEDRATHYERLCKKAPSKTANKFYDECRSQAYDKFDFGSLSLRYEKAQKNFYNNCKNIASCNACLEEQKASLLGIVNNIRGLNETARKRDFNACRREALKNDKEVKRIIQEKEQIERQRQRELERCDKLYPKVAQYRECTKDNANNFAYRIDLAQIPNDRKKWLPTHYGFTRIKHSLVSSEDKDCSREFCQYSNVFVRLWVFDGSENMQKALIGVCTEVGCDDNMLKALIANQASLKYEEVTHRHVTSLFALQPNVTSSYTAFTNTKQSQKLSLADSFEAHLTEDASGHHYESSASLRLKGFFIDNKIYIIGLEFVRSSSVPYR</sequence>
<dbReference type="RefSeq" id="WP_034345223.1">
    <property type="nucleotide sequence ID" value="NZ_FZNG01000016.1"/>
</dbReference>
<protein>
    <submittedName>
        <fullName evidence="2">Uncharacterized protein</fullName>
    </submittedName>
</protein>
<dbReference type="Proteomes" id="UP000029878">
    <property type="component" value="Unassembled WGS sequence"/>
</dbReference>
<keyword evidence="1" id="KW-1133">Transmembrane helix</keyword>
<dbReference type="AlphaFoldDB" id="A0A4U8SCB0"/>
<comment type="caution">
    <text evidence="2">The sequence shown here is derived from an EMBL/GenBank/DDBJ whole genome shotgun (WGS) entry which is preliminary data.</text>
</comment>
<evidence type="ECO:0000313" key="2">
    <source>
        <dbReference type="EMBL" id="TLD83773.1"/>
    </source>
</evidence>
<evidence type="ECO:0000313" key="3">
    <source>
        <dbReference type="Proteomes" id="UP000029878"/>
    </source>
</evidence>
<feature type="transmembrane region" description="Helical" evidence="1">
    <location>
        <begin position="46"/>
        <end position="65"/>
    </location>
</feature>
<keyword evidence="1" id="KW-0472">Membrane</keyword>
<reference evidence="2 3" key="1">
    <citation type="journal article" date="2014" name="Genome Announc.">
        <title>Draft genome sequences of eight enterohepatic helicobacter species isolated from both laboratory and wild rodents.</title>
        <authorList>
            <person name="Sheh A."/>
            <person name="Shen Z."/>
            <person name="Fox J.G."/>
        </authorList>
    </citation>
    <scope>NUCLEOTIDE SEQUENCE [LARGE SCALE GENOMIC DNA]</scope>
    <source>
        <strain evidence="2 3">ATCC 700114</strain>
    </source>
</reference>
<gene>
    <name evidence="2" type="ORF">LS81_003255</name>
</gene>
<organism evidence="2 3">
    <name type="scientific">Helicobacter trogontum</name>
    <dbReference type="NCBI Taxonomy" id="50960"/>
    <lineage>
        <taxon>Bacteria</taxon>
        <taxon>Pseudomonadati</taxon>
        <taxon>Campylobacterota</taxon>
        <taxon>Epsilonproteobacteria</taxon>
        <taxon>Campylobacterales</taxon>
        <taxon>Helicobacteraceae</taxon>
        <taxon>Helicobacter</taxon>
    </lineage>
</organism>
<proteinExistence type="predicted"/>
<name>A0A4U8SCB0_9HELI</name>